<dbReference type="AlphaFoldDB" id="A0AAD7KAE7"/>
<sequence>MAKKRSYTSGRLFLAAVATLLSLAFLYHTISPRSSTGVARWIHNSPYAWDALKTATVTVTFHAPAPTTIAPVLANEIPAALFKENLRPEFKYITSWPAFGWNNQVMQYMNLIYLGLITERIPILAPFTPNGHVISAGFVEFGEVFDIPRLEEEMGLRILEWSQVKDPNSEMLEDLGCWKLPLVEAEQRKALWRPHNLELDISYTLTPEWVKVEPRPGEYNDMQSTFWSLASLGYPDTRPANSDIEPELSPVHNVALYPDEDVLCFDNLYYVCAHKGFEFEEPYSPAWRFVGRHMHWTSAIQDIADNYTREALGVGPGEWIPPYISAHIRRYDFERLCDDDVPIEDCFAPLSAYVRRVDEVKAEIFSTKGISVDQVIVTGDERDPEWWYAVHELGWVTTDHSQTAERYGGWYPTFIDGAIQSGGLGFVGTWKSTVSILADRRVSAWQNGAVRTVHWGYKGADEND</sequence>
<gene>
    <name evidence="1" type="ORF">DFH07DRAFT_794610</name>
</gene>
<reference evidence="1" key="1">
    <citation type="submission" date="2023-03" db="EMBL/GenBank/DDBJ databases">
        <title>Massive genome expansion in bonnet fungi (Mycena s.s.) driven by repeated elements and novel gene families across ecological guilds.</title>
        <authorList>
            <consortium name="Lawrence Berkeley National Laboratory"/>
            <person name="Harder C.B."/>
            <person name="Miyauchi S."/>
            <person name="Viragh M."/>
            <person name="Kuo A."/>
            <person name="Thoen E."/>
            <person name="Andreopoulos B."/>
            <person name="Lu D."/>
            <person name="Skrede I."/>
            <person name="Drula E."/>
            <person name="Henrissat B."/>
            <person name="Morin E."/>
            <person name="Kohler A."/>
            <person name="Barry K."/>
            <person name="LaButti K."/>
            <person name="Morin E."/>
            <person name="Salamov A."/>
            <person name="Lipzen A."/>
            <person name="Mereny Z."/>
            <person name="Hegedus B."/>
            <person name="Baldrian P."/>
            <person name="Stursova M."/>
            <person name="Weitz H."/>
            <person name="Taylor A."/>
            <person name="Grigoriev I.V."/>
            <person name="Nagy L.G."/>
            <person name="Martin F."/>
            <person name="Kauserud H."/>
        </authorList>
    </citation>
    <scope>NUCLEOTIDE SEQUENCE</scope>
    <source>
        <strain evidence="1">CBHHK188m</strain>
    </source>
</reference>
<dbReference type="EMBL" id="JARJLG010000006">
    <property type="protein sequence ID" value="KAJ7780321.1"/>
    <property type="molecule type" value="Genomic_DNA"/>
</dbReference>
<dbReference type="Proteomes" id="UP001215280">
    <property type="component" value="Unassembled WGS sequence"/>
</dbReference>
<protein>
    <submittedName>
        <fullName evidence="1">Uncharacterized protein</fullName>
    </submittedName>
</protein>
<dbReference type="Gene3D" id="3.40.50.11350">
    <property type="match status" value="1"/>
</dbReference>
<keyword evidence="2" id="KW-1185">Reference proteome</keyword>
<name>A0AAD7KAE7_9AGAR</name>
<proteinExistence type="predicted"/>
<evidence type="ECO:0000313" key="2">
    <source>
        <dbReference type="Proteomes" id="UP001215280"/>
    </source>
</evidence>
<organism evidence="1 2">
    <name type="scientific">Mycena maculata</name>
    <dbReference type="NCBI Taxonomy" id="230809"/>
    <lineage>
        <taxon>Eukaryota</taxon>
        <taxon>Fungi</taxon>
        <taxon>Dikarya</taxon>
        <taxon>Basidiomycota</taxon>
        <taxon>Agaricomycotina</taxon>
        <taxon>Agaricomycetes</taxon>
        <taxon>Agaricomycetidae</taxon>
        <taxon>Agaricales</taxon>
        <taxon>Marasmiineae</taxon>
        <taxon>Mycenaceae</taxon>
        <taxon>Mycena</taxon>
    </lineage>
</organism>
<accession>A0AAD7KAE7</accession>
<dbReference type="CDD" id="cd11296">
    <property type="entry name" value="O-FucT_like"/>
    <property type="match status" value="1"/>
</dbReference>
<comment type="caution">
    <text evidence="1">The sequence shown here is derived from an EMBL/GenBank/DDBJ whole genome shotgun (WGS) entry which is preliminary data.</text>
</comment>
<evidence type="ECO:0000313" key="1">
    <source>
        <dbReference type="EMBL" id="KAJ7780321.1"/>
    </source>
</evidence>